<feature type="compositionally biased region" description="Gly residues" evidence="1">
    <location>
        <begin position="67"/>
        <end position="77"/>
    </location>
</feature>
<name>A0A5B7D9Q7_PORTR</name>
<dbReference type="Proteomes" id="UP000324222">
    <property type="component" value="Unassembled WGS sequence"/>
</dbReference>
<dbReference type="EMBL" id="VSRR010000643">
    <property type="protein sequence ID" value="MPC18050.1"/>
    <property type="molecule type" value="Genomic_DNA"/>
</dbReference>
<evidence type="ECO:0000313" key="2">
    <source>
        <dbReference type="EMBL" id="MPC18050.1"/>
    </source>
</evidence>
<accession>A0A5B7D9Q7</accession>
<feature type="region of interest" description="Disordered" evidence="1">
    <location>
        <begin position="1"/>
        <end position="77"/>
    </location>
</feature>
<reference evidence="2 3" key="1">
    <citation type="submission" date="2019-05" db="EMBL/GenBank/DDBJ databases">
        <title>Another draft genome of Portunus trituberculatus and its Hox gene families provides insights of decapod evolution.</title>
        <authorList>
            <person name="Jeong J.-H."/>
            <person name="Song I."/>
            <person name="Kim S."/>
            <person name="Choi T."/>
            <person name="Kim D."/>
            <person name="Ryu S."/>
            <person name="Kim W."/>
        </authorList>
    </citation>
    <scope>NUCLEOTIDE SEQUENCE [LARGE SCALE GENOMIC DNA]</scope>
    <source>
        <tissue evidence="2">Muscle</tissue>
    </source>
</reference>
<gene>
    <name evidence="2" type="ORF">E2C01_010923</name>
</gene>
<sequence>MNTLVLVVSDKNTQLKEQSFPHSPPPNTTTSPQYNLDFRGLSPRGRGNSPYRSDGEDVSGSGNNSATGGGSGSEGNM</sequence>
<protein>
    <submittedName>
        <fullName evidence="2">Uncharacterized protein</fullName>
    </submittedName>
</protein>
<evidence type="ECO:0000313" key="3">
    <source>
        <dbReference type="Proteomes" id="UP000324222"/>
    </source>
</evidence>
<organism evidence="2 3">
    <name type="scientific">Portunus trituberculatus</name>
    <name type="common">Swimming crab</name>
    <name type="synonym">Neptunus trituberculatus</name>
    <dbReference type="NCBI Taxonomy" id="210409"/>
    <lineage>
        <taxon>Eukaryota</taxon>
        <taxon>Metazoa</taxon>
        <taxon>Ecdysozoa</taxon>
        <taxon>Arthropoda</taxon>
        <taxon>Crustacea</taxon>
        <taxon>Multicrustacea</taxon>
        <taxon>Malacostraca</taxon>
        <taxon>Eumalacostraca</taxon>
        <taxon>Eucarida</taxon>
        <taxon>Decapoda</taxon>
        <taxon>Pleocyemata</taxon>
        <taxon>Brachyura</taxon>
        <taxon>Eubrachyura</taxon>
        <taxon>Portunoidea</taxon>
        <taxon>Portunidae</taxon>
        <taxon>Portuninae</taxon>
        <taxon>Portunus</taxon>
    </lineage>
</organism>
<dbReference type="AlphaFoldDB" id="A0A5B7D9Q7"/>
<evidence type="ECO:0000256" key="1">
    <source>
        <dbReference type="SAM" id="MobiDB-lite"/>
    </source>
</evidence>
<comment type="caution">
    <text evidence="2">The sequence shown here is derived from an EMBL/GenBank/DDBJ whole genome shotgun (WGS) entry which is preliminary data.</text>
</comment>
<keyword evidence="3" id="KW-1185">Reference proteome</keyword>
<proteinExistence type="predicted"/>